<dbReference type="EC" id="1.11.1.24" evidence="3"/>
<protein>
    <recommendedName>
        <fullName evidence="3">thioredoxin-dependent peroxiredoxin</fullName>
        <ecNumber evidence="3">1.11.1.24</ecNumber>
    </recommendedName>
    <alternativeName>
        <fullName evidence="9">Thioredoxin peroxidase</fullName>
    </alternativeName>
    <alternativeName>
        <fullName evidence="11">Thioredoxin-dependent peroxiredoxin Bcp</fullName>
    </alternativeName>
</protein>
<keyword evidence="5" id="KW-0049">Antioxidant</keyword>
<keyword evidence="17" id="KW-1185">Reference proteome</keyword>
<dbReference type="PIRSF" id="PIRSF000239">
    <property type="entry name" value="AHPC"/>
    <property type="match status" value="1"/>
</dbReference>
<dbReference type="EMBL" id="CP015367">
    <property type="protein sequence ID" value="APT30721.1"/>
    <property type="molecule type" value="Genomic_DNA"/>
</dbReference>
<dbReference type="GO" id="GO:0034599">
    <property type="term" value="P:cellular response to oxidative stress"/>
    <property type="evidence" value="ECO:0007669"/>
    <property type="project" value="TreeGrafter"/>
</dbReference>
<comment type="function">
    <text evidence="1">Thiol-specific peroxidase that catalyzes the reduction of hydrogen peroxide and organic hydroperoxides to water and alcohols, respectively. Plays a role in cell protection against oxidative stress by detoxifying peroxides and as sensor of hydrogen peroxide-mediated signaling events.</text>
</comment>
<dbReference type="Pfam" id="PF00578">
    <property type="entry name" value="AhpC-TSA"/>
    <property type="match status" value="1"/>
</dbReference>
<dbReference type="CDD" id="cd03017">
    <property type="entry name" value="PRX_BCP"/>
    <property type="match status" value="1"/>
</dbReference>
<organism evidence="16 18">
    <name type="scientific">Methylobacterium phyllosphaerae</name>
    <dbReference type="NCBI Taxonomy" id="418223"/>
    <lineage>
        <taxon>Bacteria</taxon>
        <taxon>Pseudomonadati</taxon>
        <taxon>Pseudomonadota</taxon>
        <taxon>Alphaproteobacteria</taxon>
        <taxon>Hyphomicrobiales</taxon>
        <taxon>Methylobacteriaceae</taxon>
        <taxon>Methylobacterium</taxon>
    </lineage>
</organism>
<dbReference type="InterPro" id="IPR050924">
    <property type="entry name" value="Peroxiredoxin_BCP/PrxQ"/>
</dbReference>
<evidence type="ECO:0000256" key="11">
    <source>
        <dbReference type="ARBA" id="ARBA00042639"/>
    </source>
</evidence>
<dbReference type="Proteomes" id="UP000199140">
    <property type="component" value="Unassembled WGS sequence"/>
</dbReference>
<dbReference type="EMBL" id="FOPK01000001">
    <property type="protein sequence ID" value="SFG24213.1"/>
    <property type="molecule type" value="Genomic_DNA"/>
</dbReference>
<evidence type="ECO:0000256" key="12">
    <source>
        <dbReference type="ARBA" id="ARBA00049091"/>
    </source>
</evidence>
<dbReference type="InterPro" id="IPR000866">
    <property type="entry name" value="AhpC/TSA"/>
</dbReference>
<dbReference type="Proteomes" id="UP000185487">
    <property type="component" value="Chromosome"/>
</dbReference>
<dbReference type="SUPFAM" id="SSF52833">
    <property type="entry name" value="Thioredoxin-like"/>
    <property type="match status" value="1"/>
</dbReference>
<evidence type="ECO:0000256" key="6">
    <source>
        <dbReference type="ARBA" id="ARBA00023002"/>
    </source>
</evidence>
<evidence type="ECO:0000313" key="15">
    <source>
        <dbReference type="EMBL" id="APT30721.1"/>
    </source>
</evidence>
<keyword evidence="4 15" id="KW-0575">Peroxidase</keyword>
<evidence type="ECO:0000256" key="1">
    <source>
        <dbReference type="ARBA" id="ARBA00003330"/>
    </source>
</evidence>
<comment type="similarity">
    <text evidence="10">Belongs to the peroxiredoxin family. BCP/PrxQ subfamily.</text>
</comment>
<dbReference type="RefSeq" id="WP_053608289.1">
    <property type="nucleotide sequence ID" value="NZ_CP015367.1"/>
</dbReference>
<dbReference type="PANTHER" id="PTHR42801:SF4">
    <property type="entry name" value="AHPC_TSA FAMILY PROTEIN"/>
    <property type="match status" value="1"/>
</dbReference>
<dbReference type="GO" id="GO:0045454">
    <property type="term" value="P:cell redox homeostasis"/>
    <property type="evidence" value="ECO:0007669"/>
    <property type="project" value="TreeGrafter"/>
</dbReference>
<dbReference type="KEGG" id="mphy:MCBMB27_01430"/>
<comment type="subunit">
    <text evidence="2">Monomer.</text>
</comment>
<feature type="domain" description="Thioredoxin" evidence="14">
    <location>
        <begin position="3"/>
        <end position="155"/>
    </location>
</feature>
<feature type="active site" description="Cysteine sulfenic acid (-SOH) intermediate; for peroxidase activity" evidence="13">
    <location>
        <position position="45"/>
    </location>
</feature>
<evidence type="ECO:0000256" key="10">
    <source>
        <dbReference type="ARBA" id="ARBA00038489"/>
    </source>
</evidence>
<keyword evidence="7" id="KW-1015">Disulfide bond</keyword>
<evidence type="ECO:0000313" key="16">
    <source>
        <dbReference type="EMBL" id="SFG24213.1"/>
    </source>
</evidence>
<evidence type="ECO:0000256" key="7">
    <source>
        <dbReference type="ARBA" id="ARBA00023157"/>
    </source>
</evidence>
<evidence type="ECO:0000256" key="5">
    <source>
        <dbReference type="ARBA" id="ARBA00022862"/>
    </source>
</evidence>
<evidence type="ECO:0000256" key="3">
    <source>
        <dbReference type="ARBA" id="ARBA00013017"/>
    </source>
</evidence>
<evidence type="ECO:0000313" key="18">
    <source>
        <dbReference type="Proteomes" id="UP000199140"/>
    </source>
</evidence>
<evidence type="ECO:0000256" key="2">
    <source>
        <dbReference type="ARBA" id="ARBA00011245"/>
    </source>
</evidence>
<evidence type="ECO:0000259" key="14">
    <source>
        <dbReference type="PROSITE" id="PS51352"/>
    </source>
</evidence>
<dbReference type="InterPro" id="IPR024706">
    <property type="entry name" value="Peroxiredoxin_AhpC-typ"/>
</dbReference>
<dbReference type="PROSITE" id="PS51352">
    <property type="entry name" value="THIOREDOXIN_2"/>
    <property type="match status" value="1"/>
</dbReference>
<dbReference type="GO" id="GO:0008379">
    <property type="term" value="F:thioredoxin peroxidase activity"/>
    <property type="evidence" value="ECO:0007669"/>
    <property type="project" value="TreeGrafter"/>
</dbReference>
<dbReference type="AlphaFoldDB" id="A0AAE8HMW2"/>
<reference evidence="15 17" key="1">
    <citation type="submission" date="2016-04" db="EMBL/GenBank/DDBJ databases">
        <title>Complete genome sequencing and analysis of CBMB27, Methylobacterium phyllosphaerae isolated from leaf tissues of rice (Oryza sativa L.).</title>
        <authorList>
            <person name="Lee Y."/>
            <person name="Hwangbo K."/>
            <person name="Chung H."/>
            <person name="Yoo J."/>
            <person name="Kim K.Y."/>
            <person name="Sa T.M."/>
            <person name="Um Y."/>
            <person name="Madhaiyan M."/>
        </authorList>
    </citation>
    <scope>NUCLEOTIDE SEQUENCE [LARGE SCALE GENOMIC DNA]</scope>
    <source>
        <strain evidence="15 17">CBMB27</strain>
    </source>
</reference>
<evidence type="ECO:0000256" key="8">
    <source>
        <dbReference type="ARBA" id="ARBA00023284"/>
    </source>
</evidence>
<keyword evidence="6 15" id="KW-0560">Oxidoreductase</keyword>
<comment type="catalytic activity">
    <reaction evidence="12">
        <text>a hydroperoxide + [thioredoxin]-dithiol = an alcohol + [thioredoxin]-disulfide + H2O</text>
        <dbReference type="Rhea" id="RHEA:62620"/>
        <dbReference type="Rhea" id="RHEA-COMP:10698"/>
        <dbReference type="Rhea" id="RHEA-COMP:10700"/>
        <dbReference type="ChEBI" id="CHEBI:15377"/>
        <dbReference type="ChEBI" id="CHEBI:29950"/>
        <dbReference type="ChEBI" id="CHEBI:30879"/>
        <dbReference type="ChEBI" id="CHEBI:35924"/>
        <dbReference type="ChEBI" id="CHEBI:50058"/>
        <dbReference type="EC" id="1.11.1.24"/>
    </reaction>
</comment>
<evidence type="ECO:0000256" key="4">
    <source>
        <dbReference type="ARBA" id="ARBA00022559"/>
    </source>
</evidence>
<sequence>MPLSEGDLAPDFDLPASGGGRVGLSALKGHKVVLYFYPKDDTSGCTLEAQDFNGLLPAFAEADAKVVGLSPDPVKSHDKFCGKYGLAFPLAADEDKAVLEAYGVWVEKSMYGRKYMGVERTTVLVDRAGRIAKIWPKVKVPGHAEAVLTAARALP</sequence>
<evidence type="ECO:0000256" key="13">
    <source>
        <dbReference type="PIRSR" id="PIRSR000239-1"/>
    </source>
</evidence>
<evidence type="ECO:0000256" key="9">
    <source>
        <dbReference type="ARBA" id="ARBA00032824"/>
    </source>
</evidence>
<dbReference type="Gene3D" id="3.40.30.10">
    <property type="entry name" value="Glutaredoxin"/>
    <property type="match status" value="1"/>
</dbReference>
<reference evidence="16 18" key="2">
    <citation type="submission" date="2016-10" db="EMBL/GenBank/DDBJ databases">
        <authorList>
            <person name="Varghese N."/>
            <person name="Submissions S."/>
        </authorList>
    </citation>
    <scope>NUCLEOTIDE SEQUENCE [LARGE SCALE GENOMIC DNA]</scope>
    <source>
        <strain evidence="16 18">CBMB27</strain>
    </source>
</reference>
<dbReference type="InterPro" id="IPR013766">
    <property type="entry name" value="Thioredoxin_domain"/>
</dbReference>
<dbReference type="InterPro" id="IPR036249">
    <property type="entry name" value="Thioredoxin-like_sf"/>
</dbReference>
<gene>
    <name evidence="15" type="ORF">MCBMB27_01430</name>
    <name evidence="16" type="ORF">SAMN05192567_101216</name>
</gene>
<dbReference type="FunFam" id="3.40.30.10:FF:000007">
    <property type="entry name" value="Thioredoxin-dependent thiol peroxidase"/>
    <property type="match status" value="1"/>
</dbReference>
<keyword evidence="8" id="KW-0676">Redox-active center</keyword>
<name>A0AAE8HMW2_9HYPH</name>
<evidence type="ECO:0000313" key="17">
    <source>
        <dbReference type="Proteomes" id="UP000185487"/>
    </source>
</evidence>
<dbReference type="PANTHER" id="PTHR42801">
    <property type="entry name" value="THIOREDOXIN-DEPENDENT PEROXIDE REDUCTASE"/>
    <property type="match status" value="1"/>
</dbReference>
<dbReference type="GO" id="GO:0005737">
    <property type="term" value="C:cytoplasm"/>
    <property type="evidence" value="ECO:0007669"/>
    <property type="project" value="TreeGrafter"/>
</dbReference>
<proteinExistence type="inferred from homology"/>
<accession>A0AAE8HMW2</accession>